<keyword evidence="2" id="KW-1003">Cell membrane</keyword>
<dbReference type="Gene3D" id="3.90.550.10">
    <property type="entry name" value="Spore Coat Polysaccharide Biosynthesis Protein SpsA, Chain A"/>
    <property type="match status" value="1"/>
</dbReference>
<dbReference type="Proteomes" id="UP000183471">
    <property type="component" value="Unassembled WGS sequence"/>
</dbReference>
<keyword evidence="5" id="KW-0472">Membrane</keyword>
<dbReference type="PANTHER" id="PTHR43646">
    <property type="entry name" value="GLYCOSYLTRANSFERASE"/>
    <property type="match status" value="1"/>
</dbReference>
<sequence>MSFSRTSYFKDNNGVDSANQDPIFCMHLSIIIPAFNEERLIEHCLHSISASLAENDRPGFTSEIIVVDNNSTDSTAELARQAGAQVVFEPINQIGRARNAGAAVAAGDWLLFVDADSILSPGLLADILRLIEDGKSVGCGSTVKMHGLPWWAHWMLQLWTRISMLCRWAAGALVVCRSDAFRDVGGFNQELYAADEIDLSQQLKKWGRRRGLQFAILTRHPLETSSRKVQLYSAQEMAGQILRVMLHPRRSLQDRKQLPIWYDGRR</sequence>
<evidence type="ECO:0000256" key="4">
    <source>
        <dbReference type="ARBA" id="ARBA00022679"/>
    </source>
</evidence>
<evidence type="ECO:0000256" key="5">
    <source>
        <dbReference type="ARBA" id="ARBA00023136"/>
    </source>
</evidence>
<comment type="subcellular location">
    <subcellularLocation>
        <location evidence="1">Cell membrane</location>
    </subcellularLocation>
</comment>
<evidence type="ECO:0000256" key="2">
    <source>
        <dbReference type="ARBA" id="ARBA00022475"/>
    </source>
</evidence>
<gene>
    <name evidence="7" type="ORF">SAMN05216402_1924</name>
</gene>
<protein>
    <submittedName>
        <fullName evidence="7">Glycosyltransferase involved in cell wall bisynthesis</fullName>
    </submittedName>
</protein>
<organism evidence="7 8">
    <name type="scientific">Nitrosospira multiformis</name>
    <dbReference type="NCBI Taxonomy" id="1231"/>
    <lineage>
        <taxon>Bacteria</taxon>
        <taxon>Pseudomonadati</taxon>
        <taxon>Pseudomonadota</taxon>
        <taxon>Betaproteobacteria</taxon>
        <taxon>Nitrosomonadales</taxon>
        <taxon>Nitrosomonadaceae</taxon>
        <taxon>Nitrosospira</taxon>
    </lineage>
</organism>
<accession>A0ABY0TEC4</accession>
<evidence type="ECO:0000313" key="8">
    <source>
        <dbReference type="Proteomes" id="UP000183471"/>
    </source>
</evidence>
<feature type="domain" description="Glycosyltransferase 2-like" evidence="6">
    <location>
        <begin position="29"/>
        <end position="154"/>
    </location>
</feature>
<comment type="caution">
    <text evidence="7">The sequence shown here is derived from an EMBL/GenBank/DDBJ whole genome shotgun (WGS) entry which is preliminary data.</text>
</comment>
<dbReference type="SUPFAM" id="SSF53448">
    <property type="entry name" value="Nucleotide-diphospho-sugar transferases"/>
    <property type="match status" value="1"/>
</dbReference>
<reference evidence="7 8" key="1">
    <citation type="submission" date="2016-10" db="EMBL/GenBank/DDBJ databases">
        <authorList>
            <person name="Varghese N."/>
            <person name="Submissions S."/>
        </authorList>
    </citation>
    <scope>NUCLEOTIDE SEQUENCE [LARGE SCALE GENOMIC DNA]</scope>
    <source>
        <strain evidence="7 8">Nl1</strain>
    </source>
</reference>
<dbReference type="Pfam" id="PF00535">
    <property type="entry name" value="Glycos_transf_2"/>
    <property type="match status" value="1"/>
</dbReference>
<keyword evidence="4" id="KW-0808">Transferase</keyword>
<keyword evidence="3" id="KW-0328">Glycosyltransferase</keyword>
<keyword evidence="8" id="KW-1185">Reference proteome</keyword>
<evidence type="ECO:0000313" key="7">
    <source>
        <dbReference type="EMBL" id="SDQ70145.1"/>
    </source>
</evidence>
<name>A0ABY0TEC4_9PROT</name>
<dbReference type="InterPro" id="IPR001173">
    <property type="entry name" value="Glyco_trans_2-like"/>
</dbReference>
<dbReference type="InterPro" id="IPR029044">
    <property type="entry name" value="Nucleotide-diphossugar_trans"/>
</dbReference>
<evidence type="ECO:0000256" key="1">
    <source>
        <dbReference type="ARBA" id="ARBA00004236"/>
    </source>
</evidence>
<evidence type="ECO:0000256" key="3">
    <source>
        <dbReference type="ARBA" id="ARBA00022676"/>
    </source>
</evidence>
<dbReference type="EMBL" id="FNKY01000001">
    <property type="protein sequence ID" value="SDQ70145.1"/>
    <property type="molecule type" value="Genomic_DNA"/>
</dbReference>
<evidence type="ECO:0000259" key="6">
    <source>
        <dbReference type="Pfam" id="PF00535"/>
    </source>
</evidence>
<proteinExistence type="predicted"/>
<dbReference type="PANTHER" id="PTHR43646:SF2">
    <property type="entry name" value="GLYCOSYLTRANSFERASE 2-LIKE DOMAIN-CONTAINING PROTEIN"/>
    <property type="match status" value="1"/>
</dbReference>